<organism evidence="2 3">
    <name type="scientific">Theobroma cacao</name>
    <name type="common">Cacao</name>
    <name type="synonym">Cocoa</name>
    <dbReference type="NCBI Taxonomy" id="3641"/>
    <lineage>
        <taxon>Eukaryota</taxon>
        <taxon>Viridiplantae</taxon>
        <taxon>Streptophyta</taxon>
        <taxon>Embryophyta</taxon>
        <taxon>Tracheophyta</taxon>
        <taxon>Spermatophyta</taxon>
        <taxon>Magnoliopsida</taxon>
        <taxon>eudicotyledons</taxon>
        <taxon>Gunneridae</taxon>
        <taxon>Pentapetalae</taxon>
        <taxon>rosids</taxon>
        <taxon>malvids</taxon>
        <taxon>Malvales</taxon>
        <taxon>Malvaceae</taxon>
        <taxon>Byttnerioideae</taxon>
        <taxon>Theobroma</taxon>
    </lineage>
</organism>
<proteinExistence type="predicted"/>
<evidence type="ECO:0000313" key="3">
    <source>
        <dbReference type="Proteomes" id="UP000026915"/>
    </source>
</evidence>
<dbReference type="Proteomes" id="UP000026915">
    <property type="component" value="Chromosome 2"/>
</dbReference>
<keyword evidence="3" id="KW-1185">Reference proteome</keyword>
<dbReference type="Gramene" id="EOY00648">
    <property type="protein sequence ID" value="EOY00648"/>
    <property type="gene ID" value="TCM_010551"/>
</dbReference>
<feature type="region of interest" description="Disordered" evidence="1">
    <location>
        <begin position="73"/>
        <end position="94"/>
    </location>
</feature>
<name>A0A061E7R8_THECC</name>
<accession>A0A061E7R8</accession>
<sequence>MELLLKSGLLKLRLSPERCWQLISHVIHYSYVVFIIHVTPSVRLLEFYPLSFELDFVNKVLDRSFLQTKFPHSRGEAKIAADSPAKRGRLDAAD</sequence>
<gene>
    <name evidence="2" type="ORF">TCM_010551</name>
</gene>
<evidence type="ECO:0000256" key="1">
    <source>
        <dbReference type="SAM" id="MobiDB-lite"/>
    </source>
</evidence>
<dbReference type="AlphaFoldDB" id="A0A061E7R8"/>
<dbReference type="InParanoid" id="A0A061E7R8"/>
<dbReference type="EMBL" id="CM001880">
    <property type="protein sequence ID" value="EOY00648.1"/>
    <property type="molecule type" value="Genomic_DNA"/>
</dbReference>
<evidence type="ECO:0000313" key="2">
    <source>
        <dbReference type="EMBL" id="EOY00648.1"/>
    </source>
</evidence>
<reference evidence="2 3" key="1">
    <citation type="journal article" date="2013" name="Genome Biol.">
        <title>The genome sequence of the most widely cultivated cacao type and its use to identify candidate genes regulating pod color.</title>
        <authorList>
            <person name="Motamayor J.C."/>
            <person name="Mockaitis K."/>
            <person name="Schmutz J."/>
            <person name="Haiminen N."/>
            <person name="Iii D.L."/>
            <person name="Cornejo O."/>
            <person name="Findley S.D."/>
            <person name="Zheng P."/>
            <person name="Utro F."/>
            <person name="Royaert S."/>
            <person name="Saski C."/>
            <person name="Jenkins J."/>
            <person name="Podicheti R."/>
            <person name="Zhao M."/>
            <person name="Scheffler B.E."/>
            <person name="Stack J.C."/>
            <person name="Feltus F.A."/>
            <person name="Mustiga G.M."/>
            <person name="Amores F."/>
            <person name="Phillips W."/>
            <person name="Marelli J.P."/>
            <person name="May G.D."/>
            <person name="Shapiro H."/>
            <person name="Ma J."/>
            <person name="Bustamante C.D."/>
            <person name="Schnell R.J."/>
            <person name="Main D."/>
            <person name="Gilbert D."/>
            <person name="Parida L."/>
            <person name="Kuhn D.N."/>
        </authorList>
    </citation>
    <scope>NUCLEOTIDE SEQUENCE [LARGE SCALE GENOMIC DNA]</scope>
    <source>
        <strain evidence="3">cv. Matina 1-6</strain>
    </source>
</reference>
<protein>
    <submittedName>
        <fullName evidence="2">Uncharacterized protein</fullName>
    </submittedName>
</protein>
<dbReference type="HOGENOM" id="CLU_2390411_0_0_1"/>